<dbReference type="Proteomes" id="UP000219573">
    <property type="component" value="Unassembled WGS sequence"/>
</dbReference>
<keyword evidence="4" id="KW-1185">Reference proteome</keyword>
<evidence type="ECO:0000259" key="2">
    <source>
        <dbReference type="Pfam" id="PF02557"/>
    </source>
</evidence>
<evidence type="ECO:0000256" key="1">
    <source>
        <dbReference type="SAM" id="SignalP"/>
    </source>
</evidence>
<dbReference type="InterPro" id="IPR003709">
    <property type="entry name" value="VanY-like_core_dom"/>
</dbReference>
<organism evidence="3 4">
    <name type="scientific">Orenia metallireducens</name>
    <dbReference type="NCBI Taxonomy" id="1413210"/>
    <lineage>
        <taxon>Bacteria</taxon>
        <taxon>Bacillati</taxon>
        <taxon>Bacillota</taxon>
        <taxon>Clostridia</taxon>
        <taxon>Halanaerobiales</taxon>
        <taxon>Halobacteroidaceae</taxon>
        <taxon>Orenia</taxon>
    </lineage>
</organism>
<dbReference type="GO" id="GO:0004180">
    <property type="term" value="F:carboxypeptidase activity"/>
    <property type="evidence" value="ECO:0007669"/>
    <property type="project" value="UniProtKB-KW"/>
</dbReference>
<reference evidence="4" key="1">
    <citation type="submission" date="2017-09" db="EMBL/GenBank/DDBJ databases">
        <authorList>
            <person name="Varghese N."/>
            <person name="Submissions S."/>
        </authorList>
    </citation>
    <scope>NUCLEOTIDE SEQUENCE [LARGE SCALE GENOMIC DNA]</scope>
    <source>
        <strain evidence="4">MSL47</strain>
    </source>
</reference>
<dbReference type="EMBL" id="OBDZ01000017">
    <property type="protein sequence ID" value="SNY33512.1"/>
    <property type="molecule type" value="Genomic_DNA"/>
</dbReference>
<feature type="domain" description="D-alanyl-D-alanine carboxypeptidase-like core" evidence="2">
    <location>
        <begin position="112"/>
        <end position="240"/>
    </location>
</feature>
<dbReference type="PANTHER" id="PTHR34385">
    <property type="entry name" value="D-ALANYL-D-ALANINE CARBOXYPEPTIDASE"/>
    <property type="match status" value="1"/>
</dbReference>
<keyword evidence="3" id="KW-0645">Protease</keyword>
<dbReference type="InterPro" id="IPR058193">
    <property type="entry name" value="VanY/YodJ_core_dom"/>
</dbReference>
<dbReference type="CDD" id="cd14852">
    <property type="entry name" value="LD-carboxypeptidase"/>
    <property type="match status" value="1"/>
</dbReference>
<keyword evidence="1" id="KW-0732">Signal</keyword>
<gene>
    <name evidence="3" type="ORF">SAMN06265827_11729</name>
</gene>
<feature type="signal peptide" evidence="1">
    <location>
        <begin position="1"/>
        <end position="23"/>
    </location>
</feature>
<dbReference type="AlphaFoldDB" id="A0A285HCP7"/>
<dbReference type="OrthoDB" id="9792074at2"/>
<keyword evidence="3" id="KW-0121">Carboxypeptidase</keyword>
<dbReference type="SUPFAM" id="SSF55166">
    <property type="entry name" value="Hedgehog/DD-peptidase"/>
    <property type="match status" value="1"/>
</dbReference>
<dbReference type="STRING" id="1413210.U472_10685"/>
<dbReference type="PANTHER" id="PTHR34385:SF1">
    <property type="entry name" value="PEPTIDOGLYCAN L-ALANYL-D-GLUTAMATE ENDOPEPTIDASE CWLK"/>
    <property type="match status" value="1"/>
</dbReference>
<dbReference type="RefSeq" id="WP_097018330.1">
    <property type="nucleotide sequence ID" value="NZ_OBDZ01000017.1"/>
</dbReference>
<dbReference type="Gene3D" id="3.30.1380.10">
    <property type="match status" value="1"/>
</dbReference>
<dbReference type="GO" id="GO:0006508">
    <property type="term" value="P:proteolysis"/>
    <property type="evidence" value="ECO:0007669"/>
    <property type="project" value="InterPro"/>
</dbReference>
<evidence type="ECO:0000313" key="4">
    <source>
        <dbReference type="Proteomes" id="UP000219573"/>
    </source>
</evidence>
<dbReference type="InterPro" id="IPR009045">
    <property type="entry name" value="Zn_M74/Hedgehog-like"/>
</dbReference>
<feature type="chain" id="PRO_5012244740" evidence="1">
    <location>
        <begin position="24"/>
        <end position="260"/>
    </location>
</feature>
<dbReference type="Pfam" id="PF02557">
    <property type="entry name" value="VanY"/>
    <property type="match status" value="1"/>
</dbReference>
<name>A0A285HCP7_9FIRM</name>
<sequence>MKKKLVFIILLLLLVSKSSPTSSITFIPIDNLSKEDNNKIKDDNLKEKNKESSSKQPLEEIRPIAKKQTELNNPLNKLVLVNKKQGLSAEFTPEDLVVPDIPFAFAEDHPKKQMRAVAAQALERLFARAKAEQVELVGVSGYRSFKRQQEIFSHNARLKGVEAANQYSAKAGHSEHQTGLAMDVSSPTVNYELVEEFGETKEGRWLSKMAPEYGFIIRYPKGKEEITGYQYEPWHLRYVGVKHAKRIAYNQSTLEDYLYG</sequence>
<proteinExistence type="predicted"/>
<accession>A0A285HCP7</accession>
<dbReference type="InterPro" id="IPR052179">
    <property type="entry name" value="DD-CPase-like"/>
</dbReference>
<evidence type="ECO:0000313" key="3">
    <source>
        <dbReference type="EMBL" id="SNY33512.1"/>
    </source>
</evidence>
<protein>
    <submittedName>
        <fullName evidence="3">D-alanyl-D-alanine carboxypeptidase</fullName>
    </submittedName>
</protein>
<keyword evidence="3" id="KW-0378">Hydrolase</keyword>